<protein>
    <submittedName>
        <fullName evidence="2">Uncharacterized protein</fullName>
    </submittedName>
</protein>
<accession>A0A6U6BAH0</accession>
<dbReference type="EMBL" id="HBKN01029036">
    <property type="protein sequence ID" value="CAE2313021.1"/>
    <property type="molecule type" value="Transcribed_RNA"/>
</dbReference>
<gene>
    <name evidence="1" type="ORF">GTHE00462_LOCUS22517</name>
    <name evidence="2" type="ORF">GTHE00462_LOCUS22518</name>
</gene>
<name>A0A6U6BAH0_GUITH</name>
<sequence>MSLRGMLIPCSSKIAEMVKNDFVLPRLRHSSSAPSLLSLVEAAEMDEDERVKATEHGVKGGRGWLEQQNVPQACRKWSKEEAINSLFQVPNESDKGLKHVDSMELIPAMLEESELHHVGHVPPPQKERTSVKIPDRFAMHEHEHSYEREEEEDMADACPLRACSLPHVDSVELIGKLLDSECDERAGCQEPLASPLVGERKKQKRLMHHVVFAGARIDDVEMLMNARWLRVEKS</sequence>
<reference evidence="2" key="1">
    <citation type="submission" date="2021-01" db="EMBL/GenBank/DDBJ databases">
        <authorList>
            <person name="Corre E."/>
            <person name="Pelletier E."/>
            <person name="Niang G."/>
            <person name="Scheremetjew M."/>
            <person name="Finn R."/>
            <person name="Kale V."/>
            <person name="Holt S."/>
            <person name="Cochrane G."/>
            <person name="Meng A."/>
            <person name="Brown T."/>
            <person name="Cohen L."/>
        </authorList>
    </citation>
    <scope>NUCLEOTIDE SEQUENCE</scope>
    <source>
        <strain evidence="2">CCMP 2712</strain>
    </source>
</reference>
<organism evidence="2">
    <name type="scientific">Guillardia theta</name>
    <name type="common">Cryptophyte</name>
    <name type="synonym">Cryptomonas phi</name>
    <dbReference type="NCBI Taxonomy" id="55529"/>
    <lineage>
        <taxon>Eukaryota</taxon>
        <taxon>Cryptophyceae</taxon>
        <taxon>Pyrenomonadales</taxon>
        <taxon>Geminigeraceae</taxon>
        <taxon>Guillardia</taxon>
    </lineage>
</organism>
<evidence type="ECO:0000313" key="2">
    <source>
        <dbReference type="EMBL" id="CAE2313021.1"/>
    </source>
</evidence>
<dbReference type="EMBL" id="HBKN01029035">
    <property type="protein sequence ID" value="CAE2313020.1"/>
    <property type="molecule type" value="Transcribed_RNA"/>
</dbReference>
<proteinExistence type="predicted"/>
<dbReference type="AlphaFoldDB" id="A0A6U6BAH0"/>
<evidence type="ECO:0000313" key="1">
    <source>
        <dbReference type="EMBL" id="CAE2313020.1"/>
    </source>
</evidence>